<dbReference type="EMBL" id="CP046056">
    <property type="protein sequence ID" value="QQD24495.1"/>
    <property type="molecule type" value="Genomic_DNA"/>
</dbReference>
<protein>
    <recommendedName>
        <fullName evidence="9 10">Phosphogluconate dehydratase</fullName>
        <ecNumber evidence="9 10">4.2.1.12</ecNumber>
    </recommendedName>
</protein>
<keyword evidence="2 9" id="KW-0004">4Fe-4S</keyword>
<comment type="function">
    <text evidence="9">Catalyzes the dehydration of 6-phospho-D-gluconate to 2-dehydro-3-deoxy-6-phospho-D-gluconate.</text>
</comment>
<evidence type="ECO:0000259" key="12">
    <source>
        <dbReference type="Pfam" id="PF24877"/>
    </source>
</evidence>
<dbReference type="GO" id="GO:0019521">
    <property type="term" value="P:D-gluconate metabolic process"/>
    <property type="evidence" value="ECO:0007669"/>
    <property type="project" value="UniProtKB-KW"/>
</dbReference>
<dbReference type="Pfam" id="PF24877">
    <property type="entry name" value="ILV_EDD_C"/>
    <property type="match status" value="1"/>
</dbReference>
<comment type="catalytic activity">
    <reaction evidence="9">
        <text>6-phospho-D-gluconate = 2-dehydro-3-deoxy-6-phospho-D-gluconate + H2O</text>
        <dbReference type="Rhea" id="RHEA:17277"/>
        <dbReference type="ChEBI" id="CHEBI:15377"/>
        <dbReference type="ChEBI" id="CHEBI:57569"/>
        <dbReference type="ChEBI" id="CHEBI:58759"/>
        <dbReference type="EC" id="4.2.1.12"/>
    </reaction>
</comment>
<evidence type="ECO:0000256" key="9">
    <source>
        <dbReference type="HAMAP-Rule" id="MF_02094"/>
    </source>
</evidence>
<dbReference type="PANTHER" id="PTHR43661:SF1">
    <property type="entry name" value="PHOSPHOGLUCONATE DEHYDRATASE"/>
    <property type="match status" value="1"/>
</dbReference>
<dbReference type="NCBIfam" id="TIGR01196">
    <property type="entry name" value="edd"/>
    <property type="match status" value="1"/>
</dbReference>
<evidence type="ECO:0000313" key="14">
    <source>
        <dbReference type="Proteomes" id="UP000596074"/>
    </source>
</evidence>
<dbReference type="Gene3D" id="3.50.30.80">
    <property type="entry name" value="IlvD/EDD C-terminal domain-like"/>
    <property type="match status" value="1"/>
</dbReference>
<dbReference type="InterPro" id="IPR020558">
    <property type="entry name" value="DiOHA_6PGluconate_deHydtase_CS"/>
</dbReference>
<dbReference type="RefSeq" id="WP_228344549.1">
    <property type="nucleotide sequence ID" value="NZ_CP046056.1"/>
</dbReference>
<comment type="pathway">
    <text evidence="9">Carbohydrate metabolism; Entner-Doudoroff pathway.</text>
</comment>
<dbReference type="PANTHER" id="PTHR43661">
    <property type="entry name" value="D-XYLONATE DEHYDRATASE"/>
    <property type="match status" value="1"/>
</dbReference>
<evidence type="ECO:0000256" key="5">
    <source>
        <dbReference type="ARBA" id="ARBA00023014"/>
    </source>
</evidence>
<dbReference type="GO" id="GO:0046872">
    <property type="term" value="F:metal ion binding"/>
    <property type="evidence" value="ECO:0007669"/>
    <property type="project" value="UniProtKB-KW"/>
</dbReference>
<keyword evidence="3 9" id="KW-0479">Metal-binding</keyword>
<dbReference type="PROSITE" id="PS00887">
    <property type="entry name" value="ILVD_EDD_2"/>
    <property type="match status" value="1"/>
</dbReference>
<comment type="cofactor">
    <cofactor evidence="9">
        <name>[4Fe-4S] cluster</name>
        <dbReference type="ChEBI" id="CHEBI:49883"/>
    </cofactor>
    <text evidence="9">Binds 1 [4Fe-4S] cluster.</text>
</comment>
<dbReference type="KEGG" id="vcw:GJQ55_08420"/>
<name>A0A9X7YNA9_9GAMM</name>
<dbReference type="EC" id="4.2.1.12" evidence="9 10"/>
<dbReference type="GO" id="GO:0051539">
    <property type="term" value="F:4 iron, 4 sulfur cluster binding"/>
    <property type="evidence" value="ECO:0007669"/>
    <property type="project" value="UniProtKB-UniRule"/>
</dbReference>
<dbReference type="InterPro" id="IPR042096">
    <property type="entry name" value="Dihydro-acid_dehy_C"/>
</dbReference>
<dbReference type="PROSITE" id="PS00886">
    <property type="entry name" value="ILVD_EDD_1"/>
    <property type="match status" value="1"/>
</dbReference>
<dbReference type="GO" id="GO:0005829">
    <property type="term" value="C:cytosol"/>
    <property type="evidence" value="ECO:0007669"/>
    <property type="project" value="TreeGrafter"/>
</dbReference>
<keyword evidence="8 9" id="KW-0119">Carbohydrate metabolism</keyword>
<evidence type="ECO:0000256" key="6">
    <source>
        <dbReference type="ARBA" id="ARBA00023064"/>
    </source>
</evidence>
<dbReference type="InterPro" id="IPR004786">
    <property type="entry name" value="6-phosphgluc_deHydtase"/>
</dbReference>
<comment type="similarity">
    <text evidence="1 9">Belongs to the IlvD/Edd family.</text>
</comment>
<dbReference type="InterPro" id="IPR037237">
    <property type="entry name" value="IlvD/EDD_N"/>
</dbReference>
<evidence type="ECO:0000313" key="13">
    <source>
        <dbReference type="EMBL" id="QQD24495.1"/>
    </source>
</evidence>
<evidence type="ECO:0000259" key="11">
    <source>
        <dbReference type="Pfam" id="PF00920"/>
    </source>
</evidence>
<dbReference type="GO" id="GO:0004456">
    <property type="term" value="F:phosphogluconate dehydratase activity"/>
    <property type="evidence" value="ECO:0007669"/>
    <property type="project" value="UniProtKB-UniRule"/>
</dbReference>
<keyword evidence="5 9" id="KW-0411">Iron-sulfur</keyword>
<dbReference type="SUPFAM" id="SSF52016">
    <property type="entry name" value="LeuD/IlvD-like"/>
    <property type="match status" value="1"/>
</dbReference>
<feature type="binding site" evidence="9">
    <location>
        <position position="222"/>
    </location>
    <ligand>
        <name>[4Fe-4S] cluster</name>
        <dbReference type="ChEBI" id="CHEBI:49883"/>
    </ligand>
</feature>
<dbReference type="Proteomes" id="UP000596074">
    <property type="component" value="Chromosome"/>
</dbReference>
<reference evidence="13 14" key="1">
    <citation type="submission" date="2019-11" db="EMBL/GenBank/DDBJ databases">
        <title>Venatorbacter sp. nov. a predator of Campylobacter and other Gram-negative bacteria.</title>
        <authorList>
            <person name="Saeedi A."/>
            <person name="Cummings N.J."/>
            <person name="Connerton I.F."/>
            <person name="Connerton P.L."/>
        </authorList>
    </citation>
    <scope>NUCLEOTIDE SEQUENCE [LARGE SCALE GENOMIC DNA]</scope>
    <source>
        <strain evidence="13">XL5</strain>
    </source>
</reference>
<dbReference type="InterPro" id="IPR000581">
    <property type="entry name" value="ILV_EDD_N"/>
</dbReference>
<keyword evidence="14" id="KW-1185">Reference proteome</keyword>
<feature type="domain" description="Dihydroxy-acid/6-phosphogluconate dehydratase N-terminal" evidence="11">
    <location>
        <begin position="68"/>
        <end position="380"/>
    </location>
</feature>
<dbReference type="GO" id="GO:0009255">
    <property type="term" value="P:Entner-Doudoroff pathway through 6-phosphogluconate"/>
    <property type="evidence" value="ECO:0007669"/>
    <property type="project" value="UniProtKB-UniRule"/>
</dbReference>
<keyword evidence="4 9" id="KW-0408">Iron</keyword>
<evidence type="ECO:0000256" key="8">
    <source>
        <dbReference type="ARBA" id="ARBA00023277"/>
    </source>
</evidence>
<accession>A0A9X7YNA9</accession>
<evidence type="ECO:0000256" key="3">
    <source>
        <dbReference type="ARBA" id="ARBA00022723"/>
    </source>
</evidence>
<evidence type="ECO:0000256" key="4">
    <source>
        <dbReference type="ARBA" id="ARBA00023004"/>
    </source>
</evidence>
<dbReference type="SUPFAM" id="SSF143975">
    <property type="entry name" value="IlvD/EDD N-terminal domain-like"/>
    <property type="match status" value="1"/>
</dbReference>
<evidence type="ECO:0000256" key="7">
    <source>
        <dbReference type="ARBA" id="ARBA00023239"/>
    </source>
</evidence>
<dbReference type="AlphaFoldDB" id="A0A9X7YNA9"/>
<proteinExistence type="inferred from homology"/>
<evidence type="ECO:0000256" key="10">
    <source>
        <dbReference type="NCBIfam" id="TIGR01196"/>
    </source>
</evidence>
<gene>
    <name evidence="9" type="primary">edd</name>
    <name evidence="13" type="ORF">GJQ55_08420</name>
</gene>
<feature type="domain" description="Dihydroxy-acid/6-phosphogluconate dehydratase C-terminal" evidence="12">
    <location>
        <begin position="408"/>
        <end position="597"/>
    </location>
</feature>
<sequence length="613" mass="64997">MHPQVQAVTERIIARSRPRRQRYLQQLQNAVQQGPLRGQLGCTNLAHTYAAAPVAEKLILQQNHRAANIAIISAYNDILSAHAPYQSYPQQLKAALAKAGQVGQMAGGVPAMCDGVTQGQAGMELSLFSRDVIALSTAVALSHQVFDGSLLLGICDKIVPGLLMAALRFGHLPAVFVPSGPMPSGISNSDKAKVRQAYAAGDIGRDELLASEMASYHSEGTCTFYGTANSNQMLLEIMGLQLPGSSFINPNHPLRPLLTGAAAARIGEITALSPGFMPIGQLVDERTLVNAMVGLLATGGSTNHSIHLPAIARMAGITLDWQDLADLSDVVPLLARVYPNGKADVNHLQQAGGMPFVIRELLDAGLLHEEVNTILGKGLRAFTRVPQLQTDGTLQWQPVAAESSDLTVLAPAHAPFLREGGIKLLQGNLGRAIMKVSAVPDDRWTVQAPARVFSSQQAVLDAYRAGALNRDVVVVLRGQGPAANGMPELHQLTPALTNLQDAGYRVALVTDGRMSGASGKFPAAIHLCPEAQQGGMLGAVRDGDMIRLDGHSGTLTVLTDGFMARPVPALAVVRQQGVGRELFAGFRARCSRADEGAISIGWDDDDNEQESTS</sequence>
<organism evidence="13 14">
    <name type="scientific">Venatoribacter cucullus</name>
    <dbReference type="NCBI Taxonomy" id="2661630"/>
    <lineage>
        <taxon>Bacteria</taxon>
        <taxon>Pseudomonadati</taxon>
        <taxon>Pseudomonadota</taxon>
        <taxon>Gammaproteobacteria</taxon>
        <taxon>Oceanospirillales</taxon>
        <taxon>Oceanospirillaceae</taxon>
        <taxon>Venatoribacter</taxon>
    </lineage>
</organism>
<dbReference type="HAMAP" id="MF_02094">
    <property type="entry name" value="Edd"/>
    <property type="match status" value="1"/>
</dbReference>
<keyword evidence="6 9" id="KW-0311">Gluconate utilization</keyword>
<dbReference type="Pfam" id="PF00920">
    <property type="entry name" value="ILVD_EDD_N"/>
    <property type="match status" value="1"/>
</dbReference>
<evidence type="ECO:0000256" key="1">
    <source>
        <dbReference type="ARBA" id="ARBA00006486"/>
    </source>
</evidence>
<feature type="binding site" evidence="9">
    <location>
        <position position="155"/>
    </location>
    <ligand>
        <name>[4Fe-4S] cluster</name>
        <dbReference type="ChEBI" id="CHEBI:49883"/>
    </ligand>
</feature>
<dbReference type="InterPro" id="IPR056740">
    <property type="entry name" value="ILV_EDD_C"/>
</dbReference>
<evidence type="ECO:0000256" key="2">
    <source>
        <dbReference type="ARBA" id="ARBA00022485"/>
    </source>
</evidence>
<keyword evidence="7 9" id="KW-0456">Lyase</keyword>